<dbReference type="Proteomes" id="UP000194159">
    <property type="component" value="Plasmid pRetNXC12d"/>
</dbReference>
<evidence type="ECO:0000313" key="2">
    <source>
        <dbReference type="Proteomes" id="UP000194159"/>
    </source>
</evidence>
<gene>
    <name evidence="1" type="ORF">NXC12_PD00013</name>
</gene>
<dbReference type="AlphaFoldDB" id="A0AAN1BMB3"/>
<dbReference type="EMBL" id="CP020910">
    <property type="protein sequence ID" value="ARQ13126.1"/>
    <property type="molecule type" value="Genomic_DNA"/>
</dbReference>
<sequence>MAEKPAKKKTCFVVSPIGNDGSQERIHADWLLEGIITPVFAAHYANYQIVRADKMPAPGLIDVQIIEQLLDAELVIADITTLNPNVFYEIGVRHVVNKPIIHMVRANDPIPFDIKLFRHIPFSVATPQALESAKAALKEALDATFAEDFKVDNPVTRTRGVVKFEESATPHEKLILDRLETMDGRLSNLEEPQRATSDLLNRLSRGDLPGVNTSYARGAVQFRDNPEIGIRVTAKLQSPRQLHEDSRKVIESHFTSYGLQTESESTAYFTVKHTNENKKNAISVEEIMTSMDYDVEIILPHSIR</sequence>
<dbReference type="RefSeq" id="WP_086083697.1">
    <property type="nucleotide sequence ID" value="NZ_CP020910.1"/>
</dbReference>
<evidence type="ECO:0000313" key="1">
    <source>
        <dbReference type="EMBL" id="ARQ13126.1"/>
    </source>
</evidence>
<protein>
    <submittedName>
        <fullName evidence="1">Uncharacterized protein</fullName>
    </submittedName>
</protein>
<keyword evidence="1" id="KW-0614">Plasmid</keyword>
<dbReference type="Gene3D" id="3.40.50.450">
    <property type="match status" value="1"/>
</dbReference>
<name>A0AAN1BMB3_RHIET</name>
<geneLocation type="plasmid" evidence="2">
    <name>pretnxc12d</name>
</geneLocation>
<proteinExistence type="predicted"/>
<organism evidence="1 2">
    <name type="scientific">Rhizobium etli</name>
    <dbReference type="NCBI Taxonomy" id="29449"/>
    <lineage>
        <taxon>Bacteria</taxon>
        <taxon>Pseudomonadati</taxon>
        <taxon>Pseudomonadota</taxon>
        <taxon>Alphaproteobacteria</taxon>
        <taxon>Hyphomicrobiales</taxon>
        <taxon>Rhizobiaceae</taxon>
        <taxon>Rhizobium/Agrobacterium group</taxon>
        <taxon>Rhizobium</taxon>
    </lineage>
</organism>
<reference evidence="1 2" key="1">
    <citation type="submission" date="2017-04" db="EMBL/GenBank/DDBJ databases">
        <title>Complete genome sequences of Rhizobium genomic linages associated to common bean (phaseolus vulgaris).</title>
        <authorList>
            <person name="Santamaria R.I."/>
            <person name="Bustos P."/>
            <person name="Perez-Carrascal O."/>
            <person name="Martinez-Flores I."/>
            <person name="Juarez S."/>
            <person name="Lozano L."/>
            <person name="Miranda F."/>
            <person name="Vinuesa P."/>
            <person name="Martinez-Romero E."/>
            <person name="Cevallos M.A."/>
            <person name="Romero D."/>
            <person name="Davila G."/>
            <person name="Gonzalez V."/>
        </authorList>
    </citation>
    <scope>NUCLEOTIDE SEQUENCE [LARGE SCALE GENOMIC DNA]</scope>
    <source>
        <strain evidence="1 2">NXC12</strain>
        <plasmid evidence="2">pretnxc12d</plasmid>
    </source>
</reference>
<accession>A0AAN1BMB3</accession>